<keyword evidence="4 8" id="KW-0812">Transmembrane</keyword>
<keyword evidence="3" id="KW-1003">Cell membrane</keyword>
<comment type="similarity">
    <text evidence="8">Belongs to the binding-protein-dependent transport system permease family.</text>
</comment>
<dbReference type="EMBL" id="JQCE01000021">
    <property type="protein sequence ID" value="KRO17144.1"/>
    <property type="molecule type" value="Genomic_DNA"/>
</dbReference>
<keyword evidence="11" id="KW-1185">Reference proteome</keyword>
<evidence type="ECO:0000256" key="6">
    <source>
        <dbReference type="ARBA" id="ARBA00022989"/>
    </source>
</evidence>
<dbReference type="RefSeq" id="WP_054777009.1">
    <property type="nucleotide sequence ID" value="NZ_BBBX01000006.1"/>
</dbReference>
<evidence type="ECO:0000256" key="3">
    <source>
        <dbReference type="ARBA" id="ARBA00022475"/>
    </source>
</evidence>
<dbReference type="Proteomes" id="UP000050969">
    <property type="component" value="Unassembled WGS sequence"/>
</dbReference>
<dbReference type="Pfam" id="PF00528">
    <property type="entry name" value="BPD_transp_1"/>
    <property type="match status" value="1"/>
</dbReference>
<keyword evidence="2 8" id="KW-0813">Transport</keyword>
<gene>
    <name evidence="10" type="ORF">IV56_GL000470</name>
</gene>
<evidence type="ECO:0000313" key="11">
    <source>
        <dbReference type="Proteomes" id="UP000050969"/>
    </source>
</evidence>
<evidence type="ECO:0000256" key="2">
    <source>
        <dbReference type="ARBA" id="ARBA00022448"/>
    </source>
</evidence>
<dbReference type="GO" id="GO:0043190">
    <property type="term" value="C:ATP-binding cassette (ABC) transporter complex"/>
    <property type="evidence" value="ECO:0007669"/>
    <property type="project" value="InterPro"/>
</dbReference>
<evidence type="ECO:0000256" key="5">
    <source>
        <dbReference type="ARBA" id="ARBA00022970"/>
    </source>
</evidence>
<evidence type="ECO:0000256" key="8">
    <source>
        <dbReference type="RuleBase" id="RU363032"/>
    </source>
</evidence>
<sequence length="218" mass="24782">MQNFIDAYSWINLRYLLEGLWITIEVSVISIFFSFIIGTLLGIARYVKVKYFSAIVGFIIDLIRNLPLLLILFFTYFALPDIGIRLDVVTSSIVAMTIFESAMLAEIVRSGINAVSIGQMEASRSNGMSYYQTMRYIIMPQAFKKMIPPIVSQFISLVKDTSLATIILLPELTYHSQIIYGQNINYMIPMFVALAVMYFIVNFALSMASRMLEKRLAS</sequence>
<dbReference type="CDD" id="cd06261">
    <property type="entry name" value="TM_PBP2"/>
    <property type="match status" value="1"/>
</dbReference>
<dbReference type="GO" id="GO:0022857">
    <property type="term" value="F:transmembrane transporter activity"/>
    <property type="evidence" value="ECO:0007669"/>
    <property type="project" value="InterPro"/>
</dbReference>
<evidence type="ECO:0000313" key="10">
    <source>
        <dbReference type="EMBL" id="KRO17144.1"/>
    </source>
</evidence>
<dbReference type="NCBIfam" id="TIGR01726">
    <property type="entry name" value="HEQRo_perm_3TM"/>
    <property type="match status" value="1"/>
</dbReference>
<keyword evidence="5" id="KW-0029">Amino-acid transport</keyword>
<comment type="caution">
    <text evidence="10">The sequence shown here is derived from an EMBL/GenBank/DDBJ whole genome shotgun (WGS) entry which is preliminary data.</text>
</comment>
<dbReference type="PANTHER" id="PTHR30614:SF41">
    <property type="entry name" value="INNER MEMBRANE AMINO-ACID ABC TRANSPORTER PERMEASE PROTEIN YHDY"/>
    <property type="match status" value="1"/>
</dbReference>
<dbReference type="FunFam" id="1.10.3720.10:FF:000033">
    <property type="entry name" value="Polar amino acid ABC transporter permease"/>
    <property type="match status" value="1"/>
</dbReference>
<comment type="subcellular location">
    <subcellularLocation>
        <location evidence="1 8">Cell membrane</location>
        <topology evidence="1 8">Multi-pass membrane protein</topology>
    </subcellularLocation>
</comment>
<dbReference type="PANTHER" id="PTHR30614">
    <property type="entry name" value="MEMBRANE COMPONENT OF AMINO ACID ABC TRANSPORTER"/>
    <property type="match status" value="1"/>
</dbReference>
<dbReference type="InterPro" id="IPR035906">
    <property type="entry name" value="MetI-like_sf"/>
</dbReference>
<dbReference type="InterPro" id="IPR010065">
    <property type="entry name" value="AA_ABC_transptr_permease_3TM"/>
</dbReference>
<feature type="transmembrane region" description="Helical" evidence="8">
    <location>
        <begin position="20"/>
        <end position="44"/>
    </location>
</feature>
<proteinExistence type="inferred from homology"/>
<dbReference type="AlphaFoldDB" id="A0A0R2MU68"/>
<dbReference type="SUPFAM" id="SSF161098">
    <property type="entry name" value="MetI-like"/>
    <property type="match status" value="1"/>
</dbReference>
<organism evidence="10 11">
    <name type="scientific">Lacticaseibacillus saniviri JCM 17471 = DSM 24301</name>
    <dbReference type="NCBI Taxonomy" id="1293598"/>
    <lineage>
        <taxon>Bacteria</taxon>
        <taxon>Bacillati</taxon>
        <taxon>Bacillota</taxon>
        <taxon>Bacilli</taxon>
        <taxon>Lactobacillales</taxon>
        <taxon>Lactobacillaceae</taxon>
        <taxon>Lacticaseibacillus</taxon>
    </lineage>
</organism>
<keyword evidence="7 8" id="KW-0472">Membrane</keyword>
<protein>
    <submittedName>
        <fullName evidence="10">ABC-type amino acid transport system, permease component</fullName>
    </submittedName>
</protein>
<feature type="transmembrane region" description="Helical" evidence="8">
    <location>
        <begin position="186"/>
        <end position="205"/>
    </location>
</feature>
<dbReference type="STRING" id="1293598.IV56_GL000470"/>
<evidence type="ECO:0000256" key="1">
    <source>
        <dbReference type="ARBA" id="ARBA00004651"/>
    </source>
</evidence>
<feature type="transmembrane region" description="Helical" evidence="8">
    <location>
        <begin position="51"/>
        <end position="79"/>
    </location>
</feature>
<keyword evidence="6 8" id="KW-1133">Transmembrane helix</keyword>
<evidence type="ECO:0000256" key="4">
    <source>
        <dbReference type="ARBA" id="ARBA00022692"/>
    </source>
</evidence>
<feature type="domain" description="ABC transmembrane type-1" evidence="9">
    <location>
        <begin position="20"/>
        <end position="209"/>
    </location>
</feature>
<dbReference type="GO" id="GO:0006865">
    <property type="term" value="P:amino acid transport"/>
    <property type="evidence" value="ECO:0007669"/>
    <property type="project" value="UniProtKB-KW"/>
</dbReference>
<evidence type="ECO:0000256" key="7">
    <source>
        <dbReference type="ARBA" id="ARBA00023136"/>
    </source>
</evidence>
<dbReference type="OrthoDB" id="9787841at2"/>
<name>A0A0R2MU68_9LACO</name>
<reference evidence="10 11" key="1">
    <citation type="journal article" date="2015" name="Genome Announc.">
        <title>Expanding the biotechnology potential of lactobacilli through comparative genomics of 213 strains and associated genera.</title>
        <authorList>
            <person name="Sun Z."/>
            <person name="Harris H.M."/>
            <person name="McCann A."/>
            <person name="Guo C."/>
            <person name="Argimon S."/>
            <person name="Zhang W."/>
            <person name="Yang X."/>
            <person name="Jeffery I.B."/>
            <person name="Cooney J.C."/>
            <person name="Kagawa T.F."/>
            <person name="Liu W."/>
            <person name="Song Y."/>
            <person name="Salvetti E."/>
            <person name="Wrobel A."/>
            <person name="Rasinkangas P."/>
            <person name="Parkhill J."/>
            <person name="Rea M.C."/>
            <person name="O'Sullivan O."/>
            <person name="Ritari J."/>
            <person name="Douillard F.P."/>
            <person name="Paul Ross R."/>
            <person name="Yang R."/>
            <person name="Briner A.E."/>
            <person name="Felis G.E."/>
            <person name="de Vos W.M."/>
            <person name="Barrangou R."/>
            <person name="Klaenhammer T.R."/>
            <person name="Caufield P.W."/>
            <person name="Cui Y."/>
            <person name="Zhang H."/>
            <person name="O'Toole P.W."/>
        </authorList>
    </citation>
    <scope>NUCLEOTIDE SEQUENCE [LARGE SCALE GENOMIC DNA]</scope>
    <source>
        <strain evidence="10 11">DSM 24301</strain>
    </source>
</reference>
<dbReference type="PATRIC" id="fig|1293598.4.peg.503"/>
<evidence type="ECO:0000259" key="9">
    <source>
        <dbReference type="PROSITE" id="PS50928"/>
    </source>
</evidence>
<dbReference type="Gene3D" id="1.10.3720.10">
    <property type="entry name" value="MetI-like"/>
    <property type="match status" value="1"/>
</dbReference>
<dbReference type="InterPro" id="IPR000515">
    <property type="entry name" value="MetI-like"/>
</dbReference>
<dbReference type="InterPro" id="IPR043429">
    <property type="entry name" value="ArtM/GltK/GlnP/TcyL/YhdX-like"/>
</dbReference>
<dbReference type="PROSITE" id="PS50928">
    <property type="entry name" value="ABC_TM1"/>
    <property type="match status" value="1"/>
</dbReference>
<accession>A0A0R2MU68</accession>